<evidence type="ECO:0000256" key="4">
    <source>
        <dbReference type="ARBA" id="ARBA00023015"/>
    </source>
</evidence>
<dbReference type="InterPro" id="IPR039420">
    <property type="entry name" value="WalR-like"/>
</dbReference>
<dbReference type="PANTHER" id="PTHR48111">
    <property type="entry name" value="REGULATOR OF RPOS"/>
    <property type="match status" value="1"/>
</dbReference>
<dbReference type="SUPFAM" id="SSF52172">
    <property type="entry name" value="CheY-like"/>
    <property type="match status" value="1"/>
</dbReference>
<dbReference type="Pfam" id="PF00486">
    <property type="entry name" value="Trans_reg_C"/>
    <property type="match status" value="1"/>
</dbReference>
<evidence type="ECO:0000259" key="11">
    <source>
        <dbReference type="PROSITE" id="PS51755"/>
    </source>
</evidence>
<dbReference type="FunFam" id="1.10.10.10:FF:000018">
    <property type="entry name" value="DNA-binding response regulator ResD"/>
    <property type="match status" value="1"/>
</dbReference>
<evidence type="ECO:0000259" key="10">
    <source>
        <dbReference type="PROSITE" id="PS50110"/>
    </source>
</evidence>
<dbReference type="InterPro" id="IPR001867">
    <property type="entry name" value="OmpR/PhoB-type_DNA-bd"/>
</dbReference>
<evidence type="ECO:0000313" key="12">
    <source>
        <dbReference type="EMBL" id="BCJ99295.1"/>
    </source>
</evidence>
<dbReference type="Gene3D" id="6.10.250.690">
    <property type="match status" value="1"/>
</dbReference>
<dbReference type="Pfam" id="PF00072">
    <property type="entry name" value="Response_reg"/>
    <property type="match status" value="1"/>
</dbReference>
<feature type="domain" description="Response regulatory" evidence="10">
    <location>
        <begin position="4"/>
        <end position="117"/>
    </location>
</feature>
<evidence type="ECO:0000256" key="8">
    <source>
        <dbReference type="PROSITE-ProRule" id="PRU00169"/>
    </source>
</evidence>
<evidence type="ECO:0000256" key="5">
    <source>
        <dbReference type="ARBA" id="ARBA00023125"/>
    </source>
</evidence>
<dbReference type="Proteomes" id="UP000515703">
    <property type="component" value="Chromosome"/>
</dbReference>
<proteinExistence type="predicted"/>
<dbReference type="Gene3D" id="3.40.50.2300">
    <property type="match status" value="1"/>
</dbReference>
<feature type="domain" description="OmpR/PhoB-type" evidence="11">
    <location>
        <begin position="125"/>
        <end position="223"/>
    </location>
</feature>
<dbReference type="AlphaFoldDB" id="A0A7I8DQC2"/>
<dbReference type="InterPro" id="IPR011006">
    <property type="entry name" value="CheY-like_superfamily"/>
</dbReference>
<sequence>MKYDCLIVDDEIPLSQSTCEYFTMFDVKTTWVADADSCLAFFSDNQTDVILLDINLGNDSGFALCKKLRQITDVPILFISARTSDDDVLLALGIGGDDYISKPYSLNILLAKVKAILKRYQNISSDELTFGDFTVNLHLERVFCKREDLGLKTMEYKLLSYLVKNKGRIISKEELFSNVWGDSITGDGTLNVHIRRIREKIETAPNNPRYIRTIWGTGYIFED</sequence>
<organism evidence="12 13">
    <name type="scientific">Anaerocolumna chitinilytica</name>
    <dbReference type="NCBI Taxonomy" id="1727145"/>
    <lineage>
        <taxon>Bacteria</taxon>
        <taxon>Bacillati</taxon>
        <taxon>Bacillota</taxon>
        <taxon>Clostridia</taxon>
        <taxon>Lachnospirales</taxon>
        <taxon>Lachnospiraceae</taxon>
        <taxon>Anaerocolumna</taxon>
    </lineage>
</organism>
<comment type="function">
    <text evidence="7">May play the central regulatory role in sporulation. It may be an element of the effector pathway responsible for the activation of sporulation genes in response to nutritional stress. Spo0A may act in concert with spo0H (a sigma factor) to control the expression of some genes that are critical to the sporulation process.</text>
</comment>
<keyword evidence="2 8" id="KW-0597">Phosphoprotein</keyword>
<keyword evidence="13" id="KW-1185">Reference proteome</keyword>
<keyword evidence="4" id="KW-0805">Transcription regulation</keyword>
<dbReference type="InterPro" id="IPR036388">
    <property type="entry name" value="WH-like_DNA-bd_sf"/>
</dbReference>
<dbReference type="PROSITE" id="PS50110">
    <property type="entry name" value="RESPONSE_REGULATORY"/>
    <property type="match status" value="1"/>
</dbReference>
<evidence type="ECO:0000256" key="7">
    <source>
        <dbReference type="ARBA" id="ARBA00024867"/>
    </source>
</evidence>
<dbReference type="GO" id="GO:0006355">
    <property type="term" value="P:regulation of DNA-templated transcription"/>
    <property type="evidence" value="ECO:0007669"/>
    <property type="project" value="InterPro"/>
</dbReference>
<evidence type="ECO:0000256" key="2">
    <source>
        <dbReference type="ARBA" id="ARBA00022553"/>
    </source>
</evidence>
<accession>A0A7I8DQC2</accession>
<evidence type="ECO:0000313" key="13">
    <source>
        <dbReference type="Proteomes" id="UP000515703"/>
    </source>
</evidence>
<dbReference type="RefSeq" id="WP_185259559.1">
    <property type="nucleotide sequence ID" value="NZ_AP023368.1"/>
</dbReference>
<dbReference type="PROSITE" id="PS51755">
    <property type="entry name" value="OMPR_PHOB"/>
    <property type="match status" value="1"/>
</dbReference>
<evidence type="ECO:0000256" key="9">
    <source>
        <dbReference type="PROSITE-ProRule" id="PRU01091"/>
    </source>
</evidence>
<evidence type="ECO:0000256" key="6">
    <source>
        <dbReference type="ARBA" id="ARBA00023163"/>
    </source>
</evidence>
<dbReference type="GO" id="GO:0000976">
    <property type="term" value="F:transcription cis-regulatory region binding"/>
    <property type="evidence" value="ECO:0007669"/>
    <property type="project" value="TreeGrafter"/>
</dbReference>
<dbReference type="CDD" id="cd00383">
    <property type="entry name" value="trans_reg_C"/>
    <property type="match status" value="1"/>
</dbReference>
<keyword evidence="5 9" id="KW-0238">DNA-binding</keyword>
<evidence type="ECO:0000256" key="3">
    <source>
        <dbReference type="ARBA" id="ARBA00023012"/>
    </source>
</evidence>
<dbReference type="EMBL" id="AP023368">
    <property type="protein sequence ID" value="BCJ99295.1"/>
    <property type="molecule type" value="Genomic_DNA"/>
</dbReference>
<dbReference type="GO" id="GO:0032993">
    <property type="term" value="C:protein-DNA complex"/>
    <property type="evidence" value="ECO:0007669"/>
    <property type="project" value="TreeGrafter"/>
</dbReference>
<keyword evidence="3" id="KW-0902">Two-component regulatory system</keyword>
<gene>
    <name evidence="12" type="ORF">bsdcttw_23360</name>
</gene>
<dbReference type="InterPro" id="IPR001789">
    <property type="entry name" value="Sig_transdc_resp-reg_receiver"/>
</dbReference>
<dbReference type="SMART" id="SM00862">
    <property type="entry name" value="Trans_reg_C"/>
    <property type="match status" value="1"/>
</dbReference>
<feature type="DNA-binding region" description="OmpR/PhoB-type" evidence="9">
    <location>
        <begin position="125"/>
        <end position="223"/>
    </location>
</feature>
<feature type="modified residue" description="4-aspartylphosphate" evidence="8">
    <location>
        <position position="53"/>
    </location>
</feature>
<name>A0A7I8DQC2_9FIRM</name>
<dbReference type="PANTHER" id="PTHR48111:SF40">
    <property type="entry name" value="PHOSPHATE REGULON TRANSCRIPTIONAL REGULATORY PROTEIN PHOB"/>
    <property type="match status" value="1"/>
</dbReference>
<reference evidence="12 13" key="2">
    <citation type="submission" date="2020-08" db="EMBL/GenBank/DDBJ databases">
        <authorList>
            <person name="Ueki A."/>
            <person name="Tonouchi A."/>
        </authorList>
    </citation>
    <scope>NUCLEOTIDE SEQUENCE [LARGE SCALE GENOMIC DNA]</scope>
    <source>
        <strain evidence="12 13">CTTW</strain>
    </source>
</reference>
<dbReference type="Gene3D" id="1.10.10.10">
    <property type="entry name" value="Winged helix-like DNA-binding domain superfamily/Winged helix DNA-binding domain"/>
    <property type="match status" value="1"/>
</dbReference>
<protein>
    <recommendedName>
        <fullName evidence="1">Stage 0 sporulation protein A homolog</fullName>
    </recommendedName>
</protein>
<dbReference type="GO" id="GO:0000156">
    <property type="term" value="F:phosphorelay response regulator activity"/>
    <property type="evidence" value="ECO:0007669"/>
    <property type="project" value="TreeGrafter"/>
</dbReference>
<dbReference type="KEGG" id="acht:bsdcttw_23360"/>
<dbReference type="SMART" id="SM00448">
    <property type="entry name" value="REC"/>
    <property type="match status" value="1"/>
</dbReference>
<evidence type="ECO:0000256" key="1">
    <source>
        <dbReference type="ARBA" id="ARBA00018672"/>
    </source>
</evidence>
<dbReference type="GO" id="GO:0005829">
    <property type="term" value="C:cytosol"/>
    <property type="evidence" value="ECO:0007669"/>
    <property type="project" value="TreeGrafter"/>
</dbReference>
<reference evidence="12 13" key="1">
    <citation type="submission" date="2020-08" db="EMBL/GenBank/DDBJ databases">
        <title>Draft genome sequencing of an Anaerocolumna strain isolated from anoxic soil subjected to BSD treatment.</title>
        <authorList>
            <person name="Uek A."/>
            <person name="Tonouchi A."/>
        </authorList>
    </citation>
    <scope>NUCLEOTIDE SEQUENCE [LARGE SCALE GENOMIC DNA]</scope>
    <source>
        <strain evidence="12 13">CTTW</strain>
    </source>
</reference>
<keyword evidence="6" id="KW-0804">Transcription</keyword>